<feature type="region of interest" description="Disordered" evidence="1">
    <location>
        <begin position="1"/>
        <end position="35"/>
    </location>
</feature>
<evidence type="ECO:0000313" key="2">
    <source>
        <dbReference type="EMBL" id="CAD7252117.1"/>
    </source>
</evidence>
<keyword evidence="3" id="KW-1185">Reference proteome</keyword>
<evidence type="ECO:0000313" key="3">
    <source>
        <dbReference type="Proteomes" id="UP000677054"/>
    </source>
</evidence>
<sequence>MYESSPLVNGTSSSMDEQVPPPTLEETTAALSREIRRRSSIRRSLGCPEEERVSDAEALAKTKAKYLQEDLSDALENIISNSFKKVAPAFRESIASLETLLPARVPQIAQALEENGYIKDLVSAVSQQKDAYWEPHIARLQKESEDWNQLLHDAVNFSREAGLKRSEYQKPREAVEVPESKVNEVLQNFGVNVAETQELWQHDSHILNQFVQKEVETVLENVTHFQSLIRSELEHLQEIHASHIKGETSTPRTVLTKGIDVDHQSPLEAADRPTEL</sequence>
<protein>
    <submittedName>
        <fullName evidence="2">Uncharacterized protein</fullName>
    </submittedName>
</protein>
<dbReference type="Proteomes" id="UP000677054">
    <property type="component" value="Unassembled WGS sequence"/>
</dbReference>
<dbReference type="EMBL" id="LR903643">
    <property type="protein sequence ID" value="CAD7252117.1"/>
    <property type="molecule type" value="Genomic_DNA"/>
</dbReference>
<dbReference type="AlphaFoldDB" id="A0A7R9ADQ2"/>
<gene>
    <name evidence="2" type="ORF">DSTB1V02_LOCUS11878</name>
</gene>
<accession>A0A7R9ADQ2</accession>
<evidence type="ECO:0000256" key="1">
    <source>
        <dbReference type="SAM" id="MobiDB-lite"/>
    </source>
</evidence>
<dbReference type="EMBL" id="CAJPEV010004126">
    <property type="protein sequence ID" value="CAG0901219.1"/>
    <property type="molecule type" value="Genomic_DNA"/>
</dbReference>
<proteinExistence type="predicted"/>
<name>A0A7R9ADQ2_9CRUS</name>
<organism evidence="2">
    <name type="scientific">Darwinula stevensoni</name>
    <dbReference type="NCBI Taxonomy" id="69355"/>
    <lineage>
        <taxon>Eukaryota</taxon>
        <taxon>Metazoa</taxon>
        <taxon>Ecdysozoa</taxon>
        <taxon>Arthropoda</taxon>
        <taxon>Crustacea</taxon>
        <taxon>Oligostraca</taxon>
        <taxon>Ostracoda</taxon>
        <taxon>Podocopa</taxon>
        <taxon>Podocopida</taxon>
        <taxon>Darwinulocopina</taxon>
        <taxon>Darwinuloidea</taxon>
        <taxon>Darwinulidae</taxon>
        <taxon>Darwinula</taxon>
    </lineage>
</organism>
<reference evidence="2" key="1">
    <citation type="submission" date="2020-11" db="EMBL/GenBank/DDBJ databases">
        <authorList>
            <person name="Tran Van P."/>
        </authorList>
    </citation>
    <scope>NUCLEOTIDE SEQUENCE</scope>
</reference>
<feature type="compositionally biased region" description="Polar residues" evidence="1">
    <location>
        <begin position="1"/>
        <end position="16"/>
    </location>
</feature>